<dbReference type="EMBL" id="JAMRYU010000006">
    <property type="protein sequence ID" value="MDC4240031.1"/>
    <property type="molecule type" value="Genomic_DNA"/>
</dbReference>
<dbReference type="PANTHER" id="PTHR43513">
    <property type="entry name" value="DIHYDROOROTATE DEHYDROGENASE B (NAD(+)), ELECTRON TRANSFER SUBUNIT"/>
    <property type="match status" value="1"/>
</dbReference>
<dbReference type="InterPro" id="IPR050353">
    <property type="entry name" value="PyrK_electron_transfer"/>
</dbReference>
<dbReference type="PROSITE" id="PS00197">
    <property type="entry name" value="2FE2S_FER_1"/>
    <property type="match status" value="1"/>
</dbReference>
<dbReference type="InterPro" id="IPR017938">
    <property type="entry name" value="Riboflavin_synthase-like_b-brl"/>
</dbReference>
<name>A0A9X3XKG9_9CLOT</name>
<dbReference type="SUPFAM" id="SSF63380">
    <property type="entry name" value="Riboflavin synthase domain-like"/>
    <property type="match status" value="1"/>
</dbReference>
<dbReference type="Gene3D" id="2.40.30.10">
    <property type="entry name" value="Translation factors"/>
    <property type="match status" value="1"/>
</dbReference>
<accession>A0A9X3XKG9</accession>
<evidence type="ECO:0000313" key="2">
    <source>
        <dbReference type="Proteomes" id="UP001141183"/>
    </source>
</evidence>
<dbReference type="Gene3D" id="3.40.50.80">
    <property type="entry name" value="Nucleotide-binding domain of ferredoxin-NADP reductase (FNR) module"/>
    <property type="match status" value="1"/>
</dbReference>
<protein>
    <submittedName>
        <fullName evidence="1">Sulfide/dihydroorotate dehydrogenase-like FAD/NAD-binding protein</fullName>
    </submittedName>
</protein>
<reference evidence="1" key="1">
    <citation type="submission" date="2022-05" db="EMBL/GenBank/DDBJ databases">
        <title>Draft genome sequence of Clostridium tertium strain CP3 isolated from Peru.</title>
        <authorList>
            <person name="Hurtado R."/>
            <person name="Lima L."/>
            <person name="Sousa T."/>
            <person name="Jaiswal A.K."/>
            <person name="Tiwari S."/>
            <person name="Maturrano L."/>
            <person name="Brenig B."/>
            <person name="Azevedo V."/>
        </authorList>
    </citation>
    <scope>NUCLEOTIDE SEQUENCE</scope>
    <source>
        <strain evidence="1">CP3</strain>
    </source>
</reference>
<dbReference type="InterPro" id="IPR039261">
    <property type="entry name" value="FNR_nucleotide-bd"/>
</dbReference>
<proteinExistence type="predicted"/>
<dbReference type="SUPFAM" id="SSF52343">
    <property type="entry name" value="Ferredoxin reductase-like, C-terminal NADP-linked domain"/>
    <property type="match status" value="1"/>
</dbReference>
<dbReference type="CDD" id="cd06192">
    <property type="entry name" value="DHOD_e_trans_like"/>
    <property type="match status" value="1"/>
</dbReference>
<dbReference type="GO" id="GO:0051537">
    <property type="term" value="F:2 iron, 2 sulfur cluster binding"/>
    <property type="evidence" value="ECO:0007669"/>
    <property type="project" value="InterPro"/>
</dbReference>
<dbReference type="Proteomes" id="UP001141183">
    <property type="component" value="Unassembled WGS sequence"/>
</dbReference>
<keyword evidence="2" id="KW-1185">Reference proteome</keyword>
<dbReference type="AlphaFoldDB" id="A0A9X3XKG9"/>
<comment type="caution">
    <text evidence="1">The sequence shown here is derived from an EMBL/GenBank/DDBJ whole genome shotgun (WGS) entry which is preliminary data.</text>
</comment>
<dbReference type="NCBIfam" id="NF004470">
    <property type="entry name" value="PRK05802.1"/>
    <property type="match status" value="1"/>
</dbReference>
<dbReference type="InterPro" id="IPR006058">
    <property type="entry name" value="2Fe2S_fd_BS"/>
</dbReference>
<evidence type="ECO:0000313" key="1">
    <source>
        <dbReference type="EMBL" id="MDC4240031.1"/>
    </source>
</evidence>
<dbReference type="PANTHER" id="PTHR43513:SF3">
    <property type="entry name" value="DIHYDROOROTATE DEHYDROGENASE B (NAD(+)), ELECTRON TRANSFER SUBUNIT-RELATED"/>
    <property type="match status" value="1"/>
</dbReference>
<gene>
    <name evidence="1" type="ORF">NE398_07625</name>
</gene>
<organism evidence="1 2">
    <name type="scientific">Clostridium tertium</name>
    <dbReference type="NCBI Taxonomy" id="1559"/>
    <lineage>
        <taxon>Bacteria</taxon>
        <taxon>Bacillati</taxon>
        <taxon>Bacillota</taxon>
        <taxon>Clostridia</taxon>
        <taxon>Eubacteriales</taxon>
        <taxon>Clostridiaceae</taxon>
        <taxon>Clostridium</taxon>
    </lineage>
</organism>
<sequence length="330" mass="37287">MMKEAVDCIDAGTEFCPCHLAESNECILCSQLQGSCFCDCLNWNGVCIYHEFINNGSKAKEGRKTYNCLVEKKVLYQNDVLLIKFKAPHKLAIDLVRPGSFIFIRTNENVYFDVPISILESNIETNIITIMIEIRGIKTKKLLDIKEGGEITIRGPYWNGVFGLKNLDKQVNNNVLVIARGIGMAPMMPVIRKLSLNNNNINLILDKAPYTDNYVQEYLSEYDVNVIEESVLDKGQLTDEVKVLIKSYIKDKSVNYIHIAGADILTVKIIDYLDKIQGEDIKLSCCNNIKMCCGEGVCGSCTARFSGHRVKRFCKVQADPRNVFEGRRFI</sequence>